<keyword evidence="4" id="KW-0288">FMN</keyword>
<dbReference type="EMBL" id="JACRTD010000001">
    <property type="protein sequence ID" value="MBC8584144.1"/>
    <property type="molecule type" value="Genomic_DNA"/>
</dbReference>
<proteinExistence type="inferred from homology"/>
<feature type="domain" description="Putative nitroreductase TM1586" evidence="6">
    <location>
        <begin position="2"/>
        <end position="213"/>
    </location>
</feature>
<protein>
    <submittedName>
        <fullName evidence="7">Nitroreductase</fullName>
    </submittedName>
</protein>
<dbReference type="PANTHER" id="PTHR43673:SF2">
    <property type="entry name" value="NITROREDUCTASE"/>
    <property type="match status" value="1"/>
</dbReference>
<dbReference type="AlphaFoldDB" id="A0A926IFT0"/>
<accession>A0A926IFT0</accession>
<dbReference type="Gene3D" id="3.40.109.10">
    <property type="entry name" value="NADH Oxidase"/>
    <property type="match status" value="1"/>
</dbReference>
<name>A0A926IFT0_9FIRM</name>
<evidence type="ECO:0000256" key="4">
    <source>
        <dbReference type="ARBA" id="ARBA00022643"/>
    </source>
</evidence>
<dbReference type="SUPFAM" id="SSF55469">
    <property type="entry name" value="FMN-dependent nitroreductase-like"/>
    <property type="match status" value="1"/>
</dbReference>
<evidence type="ECO:0000313" key="8">
    <source>
        <dbReference type="Proteomes" id="UP000623678"/>
    </source>
</evidence>
<evidence type="ECO:0000256" key="1">
    <source>
        <dbReference type="ARBA" id="ARBA00001917"/>
    </source>
</evidence>
<dbReference type="InterPro" id="IPR029478">
    <property type="entry name" value="TM1586_NiRdase"/>
</dbReference>
<dbReference type="Gene3D" id="3.40.109.30">
    <property type="entry name" value="putative nitroreductase (tm1586), domain 2"/>
    <property type="match status" value="1"/>
</dbReference>
<keyword evidence="5" id="KW-0560">Oxidoreductase</keyword>
<dbReference type="PANTHER" id="PTHR43673">
    <property type="entry name" value="NAD(P)H NITROREDUCTASE YDGI-RELATED"/>
    <property type="match status" value="1"/>
</dbReference>
<organism evidence="7 8">
    <name type="scientific">Youxingia wuxianensis</name>
    <dbReference type="NCBI Taxonomy" id="2763678"/>
    <lineage>
        <taxon>Bacteria</taxon>
        <taxon>Bacillati</taxon>
        <taxon>Bacillota</taxon>
        <taxon>Clostridia</taxon>
        <taxon>Eubacteriales</taxon>
        <taxon>Oscillospiraceae</taxon>
        <taxon>Youxingia</taxon>
    </lineage>
</organism>
<dbReference type="RefSeq" id="WP_262393996.1">
    <property type="nucleotide sequence ID" value="NZ_JACRTD010000001.1"/>
</dbReference>
<gene>
    <name evidence="7" type="ORF">H8705_00915</name>
</gene>
<evidence type="ECO:0000256" key="3">
    <source>
        <dbReference type="ARBA" id="ARBA00022630"/>
    </source>
</evidence>
<dbReference type="GO" id="GO:0016491">
    <property type="term" value="F:oxidoreductase activity"/>
    <property type="evidence" value="ECO:0007669"/>
    <property type="project" value="UniProtKB-KW"/>
</dbReference>
<keyword evidence="8" id="KW-1185">Reference proteome</keyword>
<comment type="similarity">
    <text evidence="2">Belongs to the nitroreductase family.</text>
</comment>
<evidence type="ECO:0000256" key="5">
    <source>
        <dbReference type="ARBA" id="ARBA00023002"/>
    </source>
</evidence>
<evidence type="ECO:0000256" key="2">
    <source>
        <dbReference type="ARBA" id="ARBA00007118"/>
    </source>
</evidence>
<comment type="caution">
    <text evidence="7">The sequence shown here is derived from an EMBL/GenBank/DDBJ whole genome shotgun (WGS) entry which is preliminary data.</text>
</comment>
<comment type="cofactor">
    <cofactor evidence="1">
        <name>FMN</name>
        <dbReference type="ChEBI" id="CHEBI:58210"/>
    </cofactor>
</comment>
<reference evidence="7" key="1">
    <citation type="submission" date="2020-08" db="EMBL/GenBank/DDBJ databases">
        <title>Genome public.</title>
        <authorList>
            <person name="Liu C."/>
            <person name="Sun Q."/>
        </authorList>
    </citation>
    <scope>NUCLEOTIDE SEQUENCE</scope>
    <source>
        <strain evidence="7">NSJ-64</strain>
    </source>
</reference>
<evidence type="ECO:0000313" key="7">
    <source>
        <dbReference type="EMBL" id="MBC8584144.1"/>
    </source>
</evidence>
<dbReference type="InterPro" id="IPR000415">
    <property type="entry name" value="Nitroreductase-like"/>
</dbReference>
<keyword evidence="3" id="KW-0285">Flavoprotein</keyword>
<dbReference type="Proteomes" id="UP000623678">
    <property type="component" value="Unassembled WGS sequence"/>
</dbReference>
<sequence length="225" mass="25125">MDLLEAIKCRHSVRSYISQPISGYVKDSLSDIIRQCNEESGLHIQLCLNEPTAFSGRMAHYGSFRNVRNYIALIGKKTQDLQEKCGYYGEKIVLKAQQLGLNTCWVALTYSKGKTACIIEKDEKLCCVIAIGYGETQGMSHKTKPINELYQGQEPVPEWFKNGVAAAQLAPTAVNQQKFLFILKGDTVSAKALNGFYTKLDLGIVKYHFEIGAGSEGWTWARQTD</sequence>
<dbReference type="Pfam" id="PF14512">
    <property type="entry name" value="TM1586_NiRdase"/>
    <property type="match status" value="1"/>
</dbReference>
<evidence type="ECO:0000259" key="6">
    <source>
        <dbReference type="Pfam" id="PF14512"/>
    </source>
</evidence>